<dbReference type="Proteomes" id="UP000183947">
    <property type="component" value="Unassembled WGS sequence"/>
</dbReference>
<accession>A0A1M6WI77</accession>
<dbReference type="EMBL" id="FRAS01000008">
    <property type="protein sequence ID" value="SHK93483.1"/>
    <property type="molecule type" value="Genomic_DNA"/>
</dbReference>
<proteinExistence type="inferred from homology"/>
<organism evidence="4 5">
    <name type="scientific">Hymenobacter psychrotolerans DSM 18569</name>
    <dbReference type="NCBI Taxonomy" id="1121959"/>
    <lineage>
        <taxon>Bacteria</taxon>
        <taxon>Pseudomonadati</taxon>
        <taxon>Bacteroidota</taxon>
        <taxon>Cytophagia</taxon>
        <taxon>Cytophagales</taxon>
        <taxon>Hymenobacteraceae</taxon>
        <taxon>Hymenobacter</taxon>
    </lineage>
</organism>
<gene>
    <name evidence="4" type="ORF">SAMN02746009_01803</name>
</gene>
<dbReference type="GO" id="GO:0016787">
    <property type="term" value="F:hydrolase activity"/>
    <property type="evidence" value="ECO:0007669"/>
    <property type="project" value="UniProtKB-KW"/>
</dbReference>
<dbReference type="PRINTS" id="PR00111">
    <property type="entry name" value="ABHYDROLASE"/>
</dbReference>
<keyword evidence="2" id="KW-0378">Hydrolase</keyword>
<name>A0A1M6WI77_9BACT</name>
<evidence type="ECO:0000313" key="5">
    <source>
        <dbReference type="Proteomes" id="UP000183947"/>
    </source>
</evidence>
<comment type="similarity">
    <text evidence="1">Belongs to the AB hydrolase superfamily.</text>
</comment>
<dbReference type="InterPro" id="IPR000073">
    <property type="entry name" value="AB_hydrolase_1"/>
</dbReference>
<dbReference type="AlphaFoldDB" id="A0A1M6WI77"/>
<protein>
    <submittedName>
        <fullName evidence="4">Pimeloyl-ACP methyl ester carboxylesterase</fullName>
    </submittedName>
</protein>
<feature type="domain" description="AB hydrolase-1" evidence="3">
    <location>
        <begin position="22"/>
        <end position="259"/>
    </location>
</feature>
<dbReference type="FunFam" id="3.40.50.1820:FF:000042">
    <property type="entry name" value="probable strigolactone esterase DAD2"/>
    <property type="match status" value="1"/>
</dbReference>
<dbReference type="STRING" id="1121959.SAMN02746009_01803"/>
<evidence type="ECO:0000313" key="4">
    <source>
        <dbReference type="EMBL" id="SHK93483.1"/>
    </source>
</evidence>
<reference evidence="5" key="1">
    <citation type="submission" date="2016-11" db="EMBL/GenBank/DDBJ databases">
        <authorList>
            <person name="Varghese N."/>
            <person name="Submissions S."/>
        </authorList>
    </citation>
    <scope>NUCLEOTIDE SEQUENCE [LARGE SCALE GENOMIC DNA]</scope>
    <source>
        <strain evidence="5">DSM 18569</strain>
    </source>
</reference>
<evidence type="ECO:0000259" key="3">
    <source>
        <dbReference type="Pfam" id="PF12697"/>
    </source>
</evidence>
<sequence>MLPMDVVLRHHVSTYGAGTLPLVFAHGFGTDQQAWNYVAPAFAADYRVVLFDLVGAGRSDKAAYDFTRYRTLDGYVTDLLNLLRELNLPKVVYVGHSVSGMIGVLAAIRAPELFERLVLLAASPCYVNDGDYIGGFEPDDLEELLGLLDRDYLNWSSAMVPSIVGSDMRPELLDEVLNSFQQVAPAVARQFARATFLSDYRSELAKLGVPALVVQCAHDSVAPSVVGQYLHAHLPGSTLDILDTTGHYPHLNAPVATIAALERYLAPVKAAASA</sequence>
<dbReference type="Pfam" id="PF12697">
    <property type="entry name" value="Abhydrolase_6"/>
    <property type="match status" value="1"/>
</dbReference>
<evidence type="ECO:0000256" key="2">
    <source>
        <dbReference type="ARBA" id="ARBA00022801"/>
    </source>
</evidence>
<dbReference type="PANTHER" id="PTHR43039">
    <property type="entry name" value="ESTERASE-RELATED"/>
    <property type="match status" value="1"/>
</dbReference>
<dbReference type="InterPro" id="IPR029058">
    <property type="entry name" value="AB_hydrolase_fold"/>
</dbReference>
<dbReference type="SUPFAM" id="SSF53474">
    <property type="entry name" value="alpha/beta-Hydrolases"/>
    <property type="match status" value="1"/>
</dbReference>
<evidence type="ECO:0000256" key="1">
    <source>
        <dbReference type="ARBA" id="ARBA00008645"/>
    </source>
</evidence>
<keyword evidence="5" id="KW-1185">Reference proteome</keyword>
<dbReference type="Gene3D" id="3.40.50.1820">
    <property type="entry name" value="alpha/beta hydrolase"/>
    <property type="match status" value="1"/>
</dbReference>